<dbReference type="EMBL" id="CP017560">
    <property type="protein sequence ID" value="AOV08074.1"/>
    <property type="molecule type" value="Genomic_DNA"/>
</dbReference>
<dbReference type="Pfam" id="PF20438">
    <property type="entry name" value="SpoIVA_middle"/>
    <property type="match status" value="1"/>
</dbReference>
<dbReference type="KEGG" id="surl:BI350_11355"/>
<dbReference type="SUPFAM" id="SSF52540">
    <property type="entry name" value="P-loop containing nucleoside triphosphate hydrolases"/>
    <property type="match status" value="1"/>
</dbReference>
<dbReference type="NCBIfam" id="TIGR02836">
    <property type="entry name" value="spore_IV_A"/>
    <property type="match status" value="1"/>
</dbReference>
<dbReference type="Pfam" id="PF20439">
    <property type="entry name" value="SpoIVA_C"/>
    <property type="match status" value="1"/>
</dbReference>
<evidence type="ECO:0000259" key="3">
    <source>
        <dbReference type="Pfam" id="PF20439"/>
    </source>
</evidence>
<dbReference type="RefSeq" id="WP_075528216.1">
    <property type="nucleotide sequence ID" value="NZ_CP017560.1"/>
</dbReference>
<dbReference type="GO" id="GO:0043934">
    <property type="term" value="P:sporulation"/>
    <property type="evidence" value="ECO:0007669"/>
    <property type="project" value="InterPro"/>
</dbReference>
<dbReference type="InterPro" id="IPR014201">
    <property type="entry name" value="Spore_IV_A"/>
</dbReference>
<dbReference type="GO" id="GO:0005524">
    <property type="term" value="F:ATP binding"/>
    <property type="evidence" value="ECO:0007669"/>
    <property type="project" value="InterPro"/>
</dbReference>
<dbReference type="InterPro" id="IPR046840">
    <property type="entry name" value="SpoIVA_C"/>
</dbReference>
<dbReference type="AlphaFoldDB" id="A0A1D8JHA8"/>
<accession>A0A1D8JHA8</accession>
<feature type="domain" description="Stage IV sporulation protein A middle" evidence="2">
    <location>
        <begin position="238"/>
        <end position="416"/>
    </location>
</feature>
<dbReference type="GO" id="GO:0016887">
    <property type="term" value="F:ATP hydrolysis activity"/>
    <property type="evidence" value="ECO:0007669"/>
    <property type="project" value="InterPro"/>
</dbReference>
<proteinExistence type="predicted"/>
<feature type="domain" description="Sporulation stage IV protein A C-terminal" evidence="3">
    <location>
        <begin position="419"/>
        <end position="492"/>
    </location>
</feature>
<dbReference type="Pfam" id="PF09547">
    <property type="entry name" value="SpoIVA_ATPase"/>
    <property type="match status" value="1"/>
</dbReference>
<dbReference type="Gene3D" id="3.40.50.300">
    <property type="entry name" value="P-loop containing nucleotide triphosphate hydrolases"/>
    <property type="match status" value="1"/>
</dbReference>
<dbReference type="InterPro" id="IPR027417">
    <property type="entry name" value="P-loop_NTPase"/>
</dbReference>
<evidence type="ECO:0000259" key="1">
    <source>
        <dbReference type="Pfam" id="PF09547"/>
    </source>
</evidence>
<sequence length="492" mass="55117">MKEELYENLARRTDGDIYIGVVGPVRVGKSTFVKRVMEEVVIPNMTDETDQIRAQDELPQSSPGPVIMTAEPKFVPAQGTSVAVGDGELQFQIRLADCVGYVIDGVKGYEDEDGPKYVHTPWHNEPIPFEEAARIGTDKVIRDHSTIGILVTTDGTVNNIPRAAAEVAEEEIVEKLTDIGKPFVIVLNSKMPAHEKTVALKQELHEKYAVPVIAISADQLNAQEIQLILKEALYEFPISEIELQKPDWMDVLGSEHELNSSIDTVISEGFLEASKIRKVQELAEKLKHEKYVQHAEVVEVDAGQGKASIKIEMDEQAFREVCEGIMGQEIGTKKDWLLFIQEASKAKSAYNMYAEAIDKAKSDGYGVALPVISDFNPTPPELIKQNDFFGVRMKATAPSIHMIRVDMEAEFSPLIGSEFHSHHLLKDLKDAYLHDREALWETQLFGTPLHEVMKESIRFKTDAVPPRARKRLRETIEQMVNDGNKGMITFIV</sequence>
<dbReference type="Proteomes" id="UP000185746">
    <property type="component" value="Chromosome"/>
</dbReference>
<reference evidence="4 5" key="1">
    <citation type="submission" date="2016-09" db="EMBL/GenBank/DDBJ databases">
        <title>Complete genome sequence of the Lysinibacillus sphaericus LMG 22257, a specie of Bacillus with ureolytic activity that can effectively biodeposit calcium carbonate.</title>
        <authorList>
            <person name="Yan W."/>
        </authorList>
    </citation>
    <scope>NUCLEOTIDE SEQUENCE [LARGE SCALE GENOMIC DNA]</scope>
    <source>
        <strain evidence="4 5">LMG 22257</strain>
    </source>
</reference>
<evidence type="ECO:0000313" key="5">
    <source>
        <dbReference type="Proteomes" id="UP000185746"/>
    </source>
</evidence>
<dbReference type="InterPro" id="IPR046841">
    <property type="entry name" value="SpoIVA_middle"/>
</dbReference>
<evidence type="ECO:0000313" key="4">
    <source>
        <dbReference type="EMBL" id="AOV08074.1"/>
    </source>
</evidence>
<evidence type="ECO:0000259" key="2">
    <source>
        <dbReference type="Pfam" id="PF20438"/>
    </source>
</evidence>
<feature type="domain" description="Stage IV sporulation protein A ATPase" evidence="1">
    <location>
        <begin position="3"/>
        <end position="237"/>
    </location>
</feature>
<organism evidence="4 5">
    <name type="scientific">Sporosarcina ureilytica</name>
    <dbReference type="NCBI Taxonomy" id="298596"/>
    <lineage>
        <taxon>Bacteria</taxon>
        <taxon>Bacillati</taxon>
        <taxon>Bacillota</taxon>
        <taxon>Bacilli</taxon>
        <taxon>Bacillales</taxon>
        <taxon>Caryophanaceae</taxon>
        <taxon>Sporosarcina</taxon>
    </lineage>
</organism>
<gene>
    <name evidence="4" type="ORF">BI350_11355</name>
</gene>
<dbReference type="InterPro" id="IPR046842">
    <property type="entry name" value="SpoIVA_ATPase"/>
</dbReference>
<keyword evidence="5" id="KW-1185">Reference proteome</keyword>
<name>A0A1D8JHA8_9BACL</name>
<protein>
    <submittedName>
        <fullName evidence="4">Stage IV sporulation protein A</fullName>
    </submittedName>
</protein>